<dbReference type="Proteomes" id="UP000019812">
    <property type="component" value="Unassembled WGS sequence"/>
</dbReference>
<organism evidence="1 2">
    <name type="scientific">Candidatus Accumulibacter vicinus</name>
    <dbReference type="NCBI Taxonomy" id="2954382"/>
    <lineage>
        <taxon>Bacteria</taxon>
        <taxon>Pseudomonadati</taxon>
        <taxon>Pseudomonadota</taxon>
        <taxon>Betaproteobacteria</taxon>
        <taxon>Candidatus Accumulibacter</taxon>
    </lineage>
</organism>
<reference evidence="1 2" key="1">
    <citation type="submission" date="2014-07" db="EMBL/GenBank/DDBJ databases">
        <title>Expanding our view of genomic diversity in Candidatus Accumulibacter clades.</title>
        <authorList>
            <person name="Skennerton C.T."/>
            <person name="Barr J.J."/>
            <person name="Slater F.R."/>
            <person name="Bond P.L."/>
            <person name="Tyson G.W."/>
        </authorList>
    </citation>
    <scope>NUCLEOTIDE SEQUENCE [LARGE SCALE GENOMIC DNA]</scope>
    <source>
        <strain evidence="2">SK-01</strain>
    </source>
</reference>
<dbReference type="AlphaFoldDB" id="A0A084XW04"/>
<accession>A0A084XW04</accession>
<gene>
    <name evidence="1" type="ORF">CAPSK01_004013</name>
</gene>
<name>A0A084XW04_9PROT</name>
<evidence type="ECO:0000313" key="2">
    <source>
        <dbReference type="Proteomes" id="UP000019812"/>
    </source>
</evidence>
<protein>
    <submittedName>
        <fullName evidence="1">Uncharacterized protein</fullName>
    </submittedName>
</protein>
<proteinExistence type="predicted"/>
<sequence>MFQRRAHWRRQQVLVGVFRAVGIQIAAAGGGVKPHRLERGQHRLIYRQPMLARRHRHPPAVIQRVGNQPAVRDRQRREPPRLAADAAFIPLIQGIIGNSAHRQGLLQVVAVSHCRLRRRSGVGAFDGFPLTRRNIRGGPQGITVRSAL</sequence>
<evidence type="ECO:0000313" key="1">
    <source>
        <dbReference type="EMBL" id="KFB66648.1"/>
    </source>
</evidence>
<dbReference type="EMBL" id="JDSS02000039">
    <property type="protein sequence ID" value="KFB66648.1"/>
    <property type="molecule type" value="Genomic_DNA"/>
</dbReference>
<comment type="caution">
    <text evidence="1">The sequence shown here is derived from an EMBL/GenBank/DDBJ whole genome shotgun (WGS) entry which is preliminary data.</text>
</comment>